<dbReference type="KEGG" id="pkz:C5L36_0D00300"/>
<dbReference type="RefSeq" id="XP_029322768.1">
    <property type="nucleotide sequence ID" value="XM_029466908.1"/>
</dbReference>
<evidence type="ECO:0000313" key="2">
    <source>
        <dbReference type="EMBL" id="AWU77291.1"/>
    </source>
</evidence>
<feature type="region of interest" description="Disordered" evidence="1">
    <location>
        <begin position="519"/>
        <end position="552"/>
    </location>
</feature>
<dbReference type="EMBL" id="CP028776">
    <property type="protein sequence ID" value="AWU77291.1"/>
    <property type="molecule type" value="Genomic_DNA"/>
</dbReference>
<evidence type="ECO:0000256" key="1">
    <source>
        <dbReference type="SAM" id="MobiDB-lite"/>
    </source>
</evidence>
<reference evidence="2 3" key="1">
    <citation type="submission" date="2018-06" db="EMBL/GenBank/DDBJ databases">
        <title>Population genomics shows no distinction between pathogenic Candida krusei and environmental Pichia kudriavzevii: One species, four names.</title>
        <authorList>
            <person name="Douglass A.P."/>
            <person name="Offei B."/>
            <person name="Braun-Galleani S."/>
            <person name="Coughlan A.Y."/>
            <person name="Martos A."/>
            <person name="Ortiz-Merino R.A."/>
            <person name="Byrne K.P."/>
            <person name="Wolfe K.H."/>
        </authorList>
    </citation>
    <scope>NUCLEOTIDE SEQUENCE [LARGE SCALE GENOMIC DNA]</scope>
    <source>
        <strain evidence="2 3">CBS573</strain>
    </source>
</reference>
<organism evidence="2 3">
    <name type="scientific">Pichia kudriavzevii</name>
    <name type="common">Yeast</name>
    <name type="synonym">Issatchenkia orientalis</name>
    <dbReference type="NCBI Taxonomy" id="4909"/>
    <lineage>
        <taxon>Eukaryota</taxon>
        <taxon>Fungi</taxon>
        <taxon>Dikarya</taxon>
        <taxon>Ascomycota</taxon>
        <taxon>Saccharomycotina</taxon>
        <taxon>Pichiomycetes</taxon>
        <taxon>Pichiales</taxon>
        <taxon>Pichiaceae</taxon>
        <taxon>Pichia</taxon>
    </lineage>
</organism>
<feature type="region of interest" description="Disordered" evidence="1">
    <location>
        <begin position="439"/>
        <end position="464"/>
    </location>
</feature>
<dbReference type="VEuPathDB" id="FungiDB:C5L36_0D00300"/>
<name>A0A2U9R7Q7_PICKU</name>
<proteinExistence type="predicted"/>
<feature type="region of interest" description="Disordered" evidence="1">
    <location>
        <begin position="603"/>
        <end position="649"/>
    </location>
</feature>
<dbReference type="OrthoDB" id="3995391at2759"/>
<keyword evidence="3" id="KW-1185">Reference proteome</keyword>
<feature type="compositionally biased region" description="Basic residues" evidence="1">
    <location>
        <begin position="530"/>
        <end position="541"/>
    </location>
</feature>
<sequence length="649" mass="75593">MRDFIHHENIVFVSRDLLASVVFSWPVVCRDSTQFMVCKKMGKDTVNSDPDRACIEKLQKFIESTDVSALESMSYAEKLQYVLSSKDFMSNMAAGLLVDNKKTLYTSSKSLEPHYIKNIETSDNSCVTEPANTLNNSNSFLNEFSKEEKLEIQKKLAIYDRTLKMTLEAIKNGKISEDIINSSLSSDHLTQSSEERARIYRTQKTQNHIASQNLPSDTDVNILLKNIESNNVRKLKVDDNITVSLESADKQFEADDKPNKNPDEYIEQMVQIINQDKKFDNFLEEVSKLENFNKQDSVDTEETSKYYDTTLQKANRKDELVFRHDQLSDIESEKVFRKMINTHIIKALESFKLDEGMKKDISGTIAKSIENNTMFHGKNDDRYLGSKNDEVPIEGFADDMKEFQKAYAEQLKDMNFEEMANYLQKCGTEQNILKQEDDEQKNLHHEQHKLERQLPEGQQKHQKNDDVYQIHVNGPAYVATSDSLNEADLGHDFSNYYSDKYMRPTLEERQRLQKECLERLHIHPDDGTKKSKKKKKNKKRSSAVSAKSINHIGLNDPHNDTWLCELCEYQIVYGEVPIFLTEWLQKKTHHHDKMESYQRYLMQQRKERKKEQEQEGNTRNEKHTSHVHQHRVLDEHGNYSTPDNPKTSI</sequence>
<feature type="compositionally biased region" description="Polar residues" evidence="1">
    <location>
        <begin position="638"/>
        <end position="649"/>
    </location>
</feature>
<accession>A0A2U9R7Q7</accession>
<gene>
    <name evidence="2" type="ORF">C5L36_0D00300</name>
</gene>
<protein>
    <submittedName>
        <fullName evidence="2">Uncharacterized protein</fullName>
    </submittedName>
</protein>
<feature type="compositionally biased region" description="Basic and acidic residues" evidence="1">
    <location>
        <begin position="519"/>
        <end position="529"/>
    </location>
</feature>
<dbReference type="Proteomes" id="UP000249293">
    <property type="component" value="Chromosome 4"/>
</dbReference>
<dbReference type="GeneID" id="40385120"/>
<dbReference type="AlphaFoldDB" id="A0A2U9R7Q7"/>
<feature type="compositionally biased region" description="Basic and acidic residues" evidence="1">
    <location>
        <begin position="440"/>
        <end position="464"/>
    </location>
</feature>
<feature type="compositionally biased region" description="Basic and acidic residues" evidence="1">
    <location>
        <begin position="609"/>
        <end position="624"/>
    </location>
</feature>
<evidence type="ECO:0000313" key="3">
    <source>
        <dbReference type="Proteomes" id="UP000249293"/>
    </source>
</evidence>